<evidence type="ECO:0000313" key="2">
    <source>
        <dbReference type="EMBL" id="GBP55342.1"/>
    </source>
</evidence>
<feature type="compositionally biased region" description="Basic residues" evidence="1">
    <location>
        <begin position="67"/>
        <end position="76"/>
    </location>
</feature>
<feature type="region of interest" description="Disordered" evidence="1">
    <location>
        <begin position="51"/>
        <end position="76"/>
    </location>
</feature>
<reference evidence="2 3" key="1">
    <citation type="journal article" date="2019" name="Commun. Biol.">
        <title>The bagworm genome reveals a unique fibroin gene that provides high tensile strength.</title>
        <authorList>
            <person name="Kono N."/>
            <person name="Nakamura H."/>
            <person name="Ohtoshi R."/>
            <person name="Tomita M."/>
            <person name="Numata K."/>
            <person name="Arakawa K."/>
        </authorList>
    </citation>
    <scope>NUCLEOTIDE SEQUENCE [LARGE SCALE GENOMIC DNA]</scope>
</reference>
<organism evidence="2 3">
    <name type="scientific">Eumeta variegata</name>
    <name type="common">Bagworm moth</name>
    <name type="synonym">Eumeta japonica</name>
    <dbReference type="NCBI Taxonomy" id="151549"/>
    <lineage>
        <taxon>Eukaryota</taxon>
        <taxon>Metazoa</taxon>
        <taxon>Ecdysozoa</taxon>
        <taxon>Arthropoda</taxon>
        <taxon>Hexapoda</taxon>
        <taxon>Insecta</taxon>
        <taxon>Pterygota</taxon>
        <taxon>Neoptera</taxon>
        <taxon>Endopterygota</taxon>
        <taxon>Lepidoptera</taxon>
        <taxon>Glossata</taxon>
        <taxon>Ditrysia</taxon>
        <taxon>Tineoidea</taxon>
        <taxon>Psychidae</taxon>
        <taxon>Oiketicinae</taxon>
        <taxon>Eumeta</taxon>
    </lineage>
</organism>
<dbReference type="EMBL" id="BGZK01000665">
    <property type="protein sequence ID" value="GBP55342.1"/>
    <property type="molecule type" value="Genomic_DNA"/>
</dbReference>
<comment type="caution">
    <text evidence="2">The sequence shown here is derived from an EMBL/GenBank/DDBJ whole genome shotgun (WGS) entry which is preliminary data.</text>
</comment>
<name>A0A4C1WXF3_EUMVA</name>
<evidence type="ECO:0000256" key="1">
    <source>
        <dbReference type="SAM" id="MobiDB-lite"/>
    </source>
</evidence>
<sequence>MTDRQPIAKPSLPPICDTAPVTTLPARVSRVASSPVQRTKLCRCEVSHESDAGVKNEGSGSAEPAHRINRRSRARNFKPSTLAGGLSTFVTDSAKELDVELATVQCRRLSPHCIFATQQKAIRKLDGHRRLWILASPEEAQVRCRPLREGSTCNFACLGRRSFRCQSRLHNQRYFISTGDQLLFIGAPPRLTKWRTR</sequence>
<accession>A0A4C1WXF3</accession>
<dbReference type="Proteomes" id="UP000299102">
    <property type="component" value="Unassembled WGS sequence"/>
</dbReference>
<gene>
    <name evidence="2" type="ORF">EVAR_43098_1</name>
</gene>
<evidence type="ECO:0000313" key="3">
    <source>
        <dbReference type="Proteomes" id="UP000299102"/>
    </source>
</evidence>
<keyword evidence="3" id="KW-1185">Reference proteome</keyword>
<dbReference type="AlphaFoldDB" id="A0A4C1WXF3"/>
<proteinExistence type="predicted"/>
<protein>
    <submittedName>
        <fullName evidence="2">Uncharacterized protein</fullName>
    </submittedName>
</protein>